<reference evidence="2" key="1">
    <citation type="submission" date="2018-05" db="EMBL/GenBank/DDBJ databases">
        <title>Draft genome of Mucuna pruriens seed.</title>
        <authorList>
            <person name="Nnadi N.E."/>
            <person name="Vos R."/>
            <person name="Hasami M.H."/>
            <person name="Devisetty U.K."/>
            <person name="Aguiy J.C."/>
        </authorList>
    </citation>
    <scope>NUCLEOTIDE SEQUENCE [LARGE SCALE GENOMIC DNA]</scope>
    <source>
        <strain evidence="2">JCA_2017</strain>
    </source>
</reference>
<keyword evidence="3" id="KW-1185">Reference proteome</keyword>
<feature type="non-terminal residue" evidence="2">
    <location>
        <position position="1"/>
    </location>
</feature>
<evidence type="ECO:0008006" key="4">
    <source>
        <dbReference type="Google" id="ProtNLM"/>
    </source>
</evidence>
<feature type="compositionally biased region" description="Basic and acidic residues" evidence="1">
    <location>
        <begin position="139"/>
        <end position="149"/>
    </location>
</feature>
<feature type="region of interest" description="Disordered" evidence="1">
    <location>
        <begin position="49"/>
        <end position="149"/>
    </location>
</feature>
<feature type="compositionally biased region" description="Gly residues" evidence="1">
    <location>
        <begin position="99"/>
        <end position="137"/>
    </location>
</feature>
<evidence type="ECO:0000313" key="2">
    <source>
        <dbReference type="EMBL" id="RDY05089.1"/>
    </source>
</evidence>
<proteinExistence type="predicted"/>
<dbReference type="Proteomes" id="UP000257109">
    <property type="component" value="Unassembled WGS sequence"/>
</dbReference>
<dbReference type="EMBL" id="QJKJ01001947">
    <property type="protein sequence ID" value="RDY05089.1"/>
    <property type="molecule type" value="Genomic_DNA"/>
</dbReference>
<organism evidence="2 3">
    <name type="scientific">Mucuna pruriens</name>
    <name type="common">Velvet bean</name>
    <name type="synonym">Dolichos pruriens</name>
    <dbReference type="NCBI Taxonomy" id="157652"/>
    <lineage>
        <taxon>Eukaryota</taxon>
        <taxon>Viridiplantae</taxon>
        <taxon>Streptophyta</taxon>
        <taxon>Embryophyta</taxon>
        <taxon>Tracheophyta</taxon>
        <taxon>Spermatophyta</taxon>
        <taxon>Magnoliopsida</taxon>
        <taxon>eudicotyledons</taxon>
        <taxon>Gunneridae</taxon>
        <taxon>Pentapetalae</taxon>
        <taxon>rosids</taxon>
        <taxon>fabids</taxon>
        <taxon>Fabales</taxon>
        <taxon>Fabaceae</taxon>
        <taxon>Papilionoideae</taxon>
        <taxon>50 kb inversion clade</taxon>
        <taxon>NPAAA clade</taxon>
        <taxon>indigoferoid/millettioid clade</taxon>
        <taxon>Phaseoleae</taxon>
        <taxon>Mucuna</taxon>
    </lineage>
</organism>
<gene>
    <name evidence="2" type="ORF">CR513_11101</name>
</gene>
<evidence type="ECO:0000313" key="3">
    <source>
        <dbReference type="Proteomes" id="UP000257109"/>
    </source>
</evidence>
<sequence>MWHREDMEDIVRSGVFGVLLVVVVIVSPCLANVGNGFYETRDGNHGIVNSTAIGGSETSSSGMLLGERKFSGGNGGKGGGGGGGGGSGRGGHKGRKGRSGGGGGGGGSGGGGGGGGGNGQGHGWGGGSGGGGGGGGDSYQRDWMSREER</sequence>
<protein>
    <recommendedName>
        <fullName evidence="4">Glycine-rich cell wall structural protein 1</fullName>
    </recommendedName>
</protein>
<comment type="caution">
    <text evidence="2">The sequence shown here is derived from an EMBL/GenBank/DDBJ whole genome shotgun (WGS) entry which is preliminary data.</text>
</comment>
<name>A0A371HQL9_MUCPR</name>
<dbReference type="AlphaFoldDB" id="A0A371HQL9"/>
<evidence type="ECO:0000256" key="1">
    <source>
        <dbReference type="SAM" id="MobiDB-lite"/>
    </source>
</evidence>
<accession>A0A371HQL9</accession>
<feature type="compositionally biased region" description="Polar residues" evidence="1">
    <location>
        <begin position="49"/>
        <end position="62"/>
    </location>
</feature>
<feature type="compositionally biased region" description="Gly residues" evidence="1">
    <location>
        <begin position="72"/>
        <end position="89"/>
    </location>
</feature>